<organism evidence="9 10">
    <name type="scientific">Daldinia eschscholtzii</name>
    <dbReference type="NCBI Taxonomy" id="292717"/>
    <lineage>
        <taxon>Eukaryota</taxon>
        <taxon>Fungi</taxon>
        <taxon>Dikarya</taxon>
        <taxon>Ascomycota</taxon>
        <taxon>Pezizomycotina</taxon>
        <taxon>Sordariomycetes</taxon>
        <taxon>Xylariomycetidae</taxon>
        <taxon>Xylariales</taxon>
        <taxon>Hypoxylaceae</taxon>
        <taxon>Daldinia</taxon>
    </lineage>
</organism>
<feature type="region of interest" description="Disordered" evidence="7">
    <location>
        <begin position="185"/>
        <end position="265"/>
    </location>
</feature>
<dbReference type="PROSITE" id="PS50048">
    <property type="entry name" value="ZN2_CY6_FUNGAL_2"/>
    <property type="match status" value="1"/>
</dbReference>
<name>A0AAX6MYM0_9PEZI</name>
<protein>
    <recommendedName>
        <fullName evidence="8">Zn(2)-C6 fungal-type domain-containing protein</fullName>
    </recommendedName>
</protein>
<evidence type="ECO:0000256" key="4">
    <source>
        <dbReference type="ARBA" id="ARBA00023125"/>
    </source>
</evidence>
<evidence type="ECO:0000313" key="9">
    <source>
        <dbReference type="EMBL" id="KAK6957738.1"/>
    </source>
</evidence>
<dbReference type="SUPFAM" id="SSF57701">
    <property type="entry name" value="Zn2/Cys6 DNA-binding domain"/>
    <property type="match status" value="1"/>
</dbReference>
<feature type="compositionally biased region" description="Polar residues" evidence="7">
    <location>
        <begin position="306"/>
        <end position="318"/>
    </location>
</feature>
<feature type="compositionally biased region" description="Polar residues" evidence="7">
    <location>
        <begin position="664"/>
        <end position="681"/>
    </location>
</feature>
<dbReference type="GO" id="GO:0008270">
    <property type="term" value="F:zinc ion binding"/>
    <property type="evidence" value="ECO:0007669"/>
    <property type="project" value="InterPro"/>
</dbReference>
<feature type="domain" description="Zn(2)-C6 fungal-type" evidence="8">
    <location>
        <begin position="340"/>
        <end position="371"/>
    </location>
</feature>
<dbReference type="PANTHER" id="PTHR47659:SF4">
    <property type="entry name" value="ZN(II)2CYS6 TRANSCRIPTION FACTOR (EUROFUNG)"/>
    <property type="match status" value="1"/>
</dbReference>
<dbReference type="AlphaFoldDB" id="A0AAX6MYM0"/>
<keyword evidence="4" id="KW-0238">DNA-binding</keyword>
<dbReference type="GO" id="GO:0000981">
    <property type="term" value="F:DNA-binding transcription factor activity, RNA polymerase II-specific"/>
    <property type="evidence" value="ECO:0007669"/>
    <property type="project" value="InterPro"/>
</dbReference>
<reference evidence="9 10" key="1">
    <citation type="journal article" date="2024" name="Front Chem Biol">
        <title>Unveiling the potential of Daldinia eschscholtzii MFLUCC 19-0629 through bioactivity and bioinformatics studies for enhanced sustainable agriculture production.</title>
        <authorList>
            <person name="Brooks S."/>
            <person name="Weaver J.A."/>
            <person name="Klomchit A."/>
            <person name="Alharthi S.A."/>
            <person name="Onlamun T."/>
            <person name="Nurani R."/>
            <person name="Vong T.K."/>
            <person name="Alberti F."/>
            <person name="Greco C."/>
        </authorList>
    </citation>
    <scope>NUCLEOTIDE SEQUENCE [LARGE SCALE GENOMIC DNA]</scope>
    <source>
        <strain evidence="9">MFLUCC 19-0629</strain>
    </source>
</reference>
<keyword evidence="10" id="KW-1185">Reference proteome</keyword>
<gene>
    <name evidence="9" type="ORF">Daesc_000526</name>
</gene>
<keyword evidence="1" id="KW-0479">Metal-binding</keyword>
<dbReference type="SMART" id="SM00066">
    <property type="entry name" value="GAL4"/>
    <property type="match status" value="1"/>
</dbReference>
<evidence type="ECO:0000256" key="7">
    <source>
        <dbReference type="SAM" id="MobiDB-lite"/>
    </source>
</evidence>
<dbReference type="Gene3D" id="4.10.240.10">
    <property type="entry name" value="Zn(2)-C6 fungal-type DNA-binding domain"/>
    <property type="match status" value="1"/>
</dbReference>
<comment type="caution">
    <text evidence="9">The sequence shown here is derived from an EMBL/GenBank/DDBJ whole genome shotgun (WGS) entry which is preliminary data.</text>
</comment>
<feature type="compositionally biased region" description="Basic and acidic residues" evidence="7">
    <location>
        <begin position="381"/>
        <end position="394"/>
    </location>
</feature>
<dbReference type="EMBL" id="JBANMG010000001">
    <property type="protein sequence ID" value="KAK6957738.1"/>
    <property type="molecule type" value="Genomic_DNA"/>
</dbReference>
<dbReference type="InterPro" id="IPR001138">
    <property type="entry name" value="Zn2Cys6_DnaBD"/>
</dbReference>
<accession>A0AAX6MYM0</accession>
<dbReference type="InterPro" id="IPR050335">
    <property type="entry name" value="ERT1_acuK_gluconeogen_tf"/>
</dbReference>
<dbReference type="Proteomes" id="UP001369815">
    <property type="component" value="Unassembled WGS sequence"/>
</dbReference>
<feature type="region of interest" description="Disordered" evidence="7">
    <location>
        <begin position="375"/>
        <end position="403"/>
    </location>
</feature>
<dbReference type="InterPro" id="IPR036864">
    <property type="entry name" value="Zn2-C6_fun-type_DNA-bd_sf"/>
</dbReference>
<evidence type="ECO:0000256" key="6">
    <source>
        <dbReference type="ARBA" id="ARBA00023242"/>
    </source>
</evidence>
<keyword evidence="3" id="KW-0805">Transcription regulation</keyword>
<feature type="region of interest" description="Disordered" evidence="7">
    <location>
        <begin position="629"/>
        <end position="756"/>
    </location>
</feature>
<evidence type="ECO:0000256" key="5">
    <source>
        <dbReference type="ARBA" id="ARBA00023163"/>
    </source>
</evidence>
<dbReference type="GO" id="GO:0003677">
    <property type="term" value="F:DNA binding"/>
    <property type="evidence" value="ECO:0007669"/>
    <property type="project" value="UniProtKB-KW"/>
</dbReference>
<dbReference type="CDD" id="cd00067">
    <property type="entry name" value="GAL4"/>
    <property type="match status" value="1"/>
</dbReference>
<feature type="compositionally biased region" description="Basic and acidic residues" evidence="7">
    <location>
        <begin position="638"/>
        <end position="647"/>
    </location>
</feature>
<evidence type="ECO:0000256" key="2">
    <source>
        <dbReference type="ARBA" id="ARBA00022833"/>
    </source>
</evidence>
<feature type="region of interest" description="Disordered" evidence="7">
    <location>
        <begin position="301"/>
        <end position="331"/>
    </location>
</feature>
<dbReference type="PROSITE" id="PS00463">
    <property type="entry name" value="ZN2_CY6_FUNGAL_1"/>
    <property type="match status" value="1"/>
</dbReference>
<evidence type="ECO:0000256" key="1">
    <source>
        <dbReference type="ARBA" id="ARBA00022723"/>
    </source>
</evidence>
<evidence type="ECO:0000313" key="10">
    <source>
        <dbReference type="Proteomes" id="UP001369815"/>
    </source>
</evidence>
<keyword evidence="5" id="KW-0804">Transcription</keyword>
<keyword evidence="6" id="KW-0539">Nucleus</keyword>
<sequence>MPPQKSLYPASRDLIQTQKSSSFSISRRQVGIIKLCPTQLPPARFLLGLQDPRAISPCYKETGRVSCAAAPRHPISQVSTNFAARRITGFSNLDLASTTGDFACPTLSSNLRHRRRCRAAAWKERKTFGLTVLPYTLPPAASMQTLIYPTEQSNHPLGQRRGFLNLANFSLDLSWARTETDCALSSTRAYPSPPMSGSPPPLPPKPYPEVGDRGQGSFQPVSHDAYRPSSTVPAGEYRAAPPQPSLLPPTTSATRPYPPEGQERMQYPYHRPEDTMGRPISYTQQPGPMVPQPQYSLPPVVGPNIGPSSYTMPSNPQGAENPPYASPKSQRKTKGHVASACVPCKRAHLRCDAQRPCSRCLSNGKEDSCVDVQHKKRGRPRLRDDNQPRFDTGRFPHPGDPAIRRPVSLYSPISAVSASYDDPLRRNHSYRVLKSQPSDPVPPRFIERGSTSDANIFPAPISIPPRAPEPVAFLTTDLEIMGASGTFMEAVGVRSVMGRRLLDVVSPGERDRVFALQRSLQDEQGKKEPNYLPPIFGKEEAARVIQALPFTSESISRFQLDRHDFFNFVGGDRQLRPYPIRVGLAKEDSIYFVVLLLLNRPTQPFPHPSPSPHAREFQYSFQQPYAQLTPVSSSFDPGRPRYGESSREGAYTPRQPPTPAPITSGLTPGINPNVSPYSASVPSRIEPPAGPSHQIPRSELPGVRPPQQVEYQLPPIRGQSQAGPPGEPSNWQRDDRSSRVDIGGLIEKPDPSRRGR</sequence>
<evidence type="ECO:0000256" key="3">
    <source>
        <dbReference type="ARBA" id="ARBA00023015"/>
    </source>
</evidence>
<proteinExistence type="predicted"/>
<feature type="compositionally biased region" description="Pro residues" evidence="7">
    <location>
        <begin position="191"/>
        <end position="207"/>
    </location>
</feature>
<dbReference type="PANTHER" id="PTHR47659">
    <property type="entry name" value="ZN(II)2CYS6 TRANSCRIPTION FACTOR (EUROFUNG)-RELATED"/>
    <property type="match status" value="1"/>
</dbReference>
<evidence type="ECO:0000259" key="8">
    <source>
        <dbReference type="PROSITE" id="PS50048"/>
    </source>
</evidence>
<feature type="compositionally biased region" description="Basic and acidic residues" evidence="7">
    <location>
        <begin position="747"/>
        <end position="756"/>
    </location>
</feature>
<dbReference type="Pfam" id="PF00172">
    <property type="entry name" value="Zn_clus"/>
    <property type="match status" value="1"/>
</dbReference>
<keyword evidence="2" id="KW-0862">Zinc</keyword>